<dbReference type="GO" id="GO:0016020">
    <property type="term" value="C:membrane"/>
    <property type="evidence" value="ECO:0007669"/>
    <property type="project" value="UniProtKB-SubCell"/>
</dbReference>
<dbReference type="AlphaFoldDB" id="A0A455UMK2"/>
<dbReference type="Proteomes" id="UP000320231">
    <property type="component" value="Plasmid pBAA-803-A"/>
</dbReference>
<evidence type="ECO:0000259" key="6">
    <source>
        <dbReference type="Pfam" id="PF00324"/>
    </source>
</evidence>
<comment type="subcellular location">
    <subcellularLocation>
        <location evidence="1">Membrane</location>
        <topology evidence="1">Multi-pass membrane protein</topology>
    </subcellularLocation>
</comment>
<evidence type="ECO:0000256" key="3">
    <source>
        <dbReference type="ARBA" id="ARBA00022989"/>
    </source>
</evidence>
<dbReference type="GO" id="GO:0055085">
    <property type="term" value="P:transmembrane transport"/>
    <property type="evidence" value="ECO:0007669"/>
    <property type="project" value="InterPro"/>
</dbReference>
<dbReference type="InterPro" id="IPR004841">
    <property type="entry name" value="AA-permease/SLC12A_dom"/>
</dbReference>
<name>A0A455UMK2_9GAMM</name>
<keyword evidence="2 5" id="KW-0812">Transmembrane</keyword>
<evidence type="ECO:0000313" key="7">
    <source>
        <dbReference type="EMBL" id="BBI65558.1"/>
    </source>
</evidence>
<dbReference type="KEGG" id="hsr:HSBAA_PA_1610"/>
<evidence type="ECO:0000256" key="2">
    <source>
        <dbReference type="ARBA" id="ARBA00022692"/>
    </source>
</evidence>
<gene>
    <name evidence="7" type="ORF">HSBAA_PA_1610</name>
</gene>
<sequence>MVLSVCLLPILSKWGKQRSTFAYNRRFLGATALGILAFKDFTTITNIGSELKNPKRNVGRAIMISIALCMVIYALVGFAAPATFPYQKLLKHKIIRWPLRLGPRLVKRRLPLL</sequence>
<keyword evidence="4 5" id="KW-0472">Membrane</keyword>
<proteinExistence type="predicted"/>
<protein>
    <recommendedName>
        <fullName evidence="6">Amino acid permease/ SLC12A domain-containing protein</fullName>
    </recommendedName>
</protein>
<keyword evidence="3 5" id="KW-1133">Transmembrane helix</keyword>
<evidence type="ECO:0000313" key="8">
    <source>
        <dbReference type="Proteomes" id="UP000320231"/>
    </source>
</evidence>
<dbReference type="Gene3D" id="1.20.1740.10">
    <property type="entry name" value="Amino acid/polyamine transporter I"/>
    <property type="match status" value="1"/>
</dbReference>
<dbReference type="Pfam" id="PF00324">
    <property type="entry name" value="AA_permease"/>
    <property type="match status" value="1"/>
</dbReference>
<feature type="transmembrane region" description="Helical" evidence="5">
    <location>
        <begin position="61"/>
        <end position="86"/>
    </location>
</feature>
<evidence type="ECO:0000256" key="4">
    <source>
        <dbReference type="ARBA" id="ARBA00023136"/>
    </source>
</evidence>
<geneLocation type="plasmid" evidence="8">
    <name>pbaa-803-a dna</name>
</geneLocation>
<accession>A0A455UMK2</accession>
<evidence type="ECO:0000256" key="5">
    <source>
        <dbReference type="SAM" id="Phobius"/>
    </source>
</evidence>
<reference evidence="7 8" key="1">
    <citation type="journal article" date="2019" name="Microbiol. Resour. Announc.">
        <title>Complete Genome Sequence of Halomonas sulfidaeris Strain Esulfide1 Isolated from a Metal Sulfide Rock at a Depth of 2,200 Meters, Obtained Using Nanopore Sequencing.</title>
        <authorList>
            <person name="Saito M."/>
            <person name="Nishigata A."/>
            <person name="Galipon J."/>
            <person name="Arakawa K."/>
        </authorList>
    </citation>
    <scope>NUCLEOTIDE SEQUENCE [LARGE SCALE GENOMIC DNA]</scope>
    <source>
        <strain evidence="7 8">ATCC BAA-803</strain>
        <plasmid evidence="8">pbaa-803-a dna</plasmid>
    </source>
</reference>
<keyword evidence="7" id="KW-0614">Plasmid</keyword>
<feature type="domain" description="Amino acid permease/ SLC12A" evidence="6">
    <location>
        <begin position="25"/>
        <end position="88"/>
    </location>
</feature>
<dbReference type="EMBL" id="AP019515">
    <property type="protein sequence ID" value="BBI65558.1"/>
    <property type="molecule type" value="Genomic_DNA"/>
</dbReference>
<evidence type="ECO:0000256" key="1">
    <source>
        <dbReference type="ARBA" id="ARBA00004141"/>
    </source>
</evidence>
<organism evidence="7 8">
    <name type="scientific">Vreelandella sulfidaeris</name>
    <dbReference type="NCBI Taxonomy" id="115553"/>
    <lineage>
        <taxon>Bacteria</taxon>
        <taxon>Pseudomonadati</taxon>
        <taxon>Pseudomonadota</taxon>
        <taxon>Gammaproteobacteria</taxon>
        <taxon>Oceanospirillales</taxon>
        <taxon>Halomonadaceae</taxon>
        <taxon>Vreelandella</taxon>
    </lineage>
</organism>